<organism evidence="1 2">
    <name type="scientific">Linum trigynum</name>
    <dbReference type="NCBI Taxonomy" id="586398"/>
    <lineage>
        <taxon>Eukaryota</taxon>
        <taxon>Viridiplantae</taxon>
        <taxon>Streptophyta</taxon>
        <taxon>Embryophyta</taxon>
        <taxon>Tracheophyta</taxon>
        <taxon>Spermatophyta</taxon>
        <taxon>Magnoliopsida</taxon>
        <taxon>eudicotyledons</taxon>
        <taxon>Gunneridae</taxon>
        <taxon>Pentapetalae</taxon>
        <taxon>rosids</taxon>
        <taxon>fabids</taxon>
        <taxon>Malpighiales</taxon>
        <taxon>Linaceae</taxon>
        <taxon>Linum</taxon>
    </lineage>
</organism>
<name>A0AAV2ER88_9ROSI</name>
<dbReference type="Proteomes" id="UP001497516">
    <property type="component" value="Chromosome 5"/>
</dbReference>
<reference evidence="1 2" key="1">
    <citation type="submission" date="2024-04" db="EMBL/GenBank/DDBJ databases">
        <authorList>
            <person name="Fracassetti M."/>
        </authorList>
    </citation>
    <scope>NUCLEOTIDE SEQUENCE [LARGE SCALE GENOMIC DNA]</scope>
</reference>
<keyword evidence="2" id="KW-1185">Reference proteome</keyword>
<accession>A0AAV2ER88</accession>
<sequence length="70" mass="8028">MSETALHPAVVLSPSLCPQRRKARRRQGKTRETPPTWRILEGDDAVSAALFIEPEKKKRNYVSILELKWA</sequence>
<dbReference type="EMBL" id="OZ034818">
    <property type="protein sequence ID" value="CAL1388334.1"/>
    <property type="molecule type" value="Genomic_DNA"/>
</dbReference>
<evidence type="ECO:0000313" key="2">
    <source>
        <dbReference type="Proteomes" id="UP001497516"/>
    </source>
</evidence>
<protein>
    <submittedName>
        <fullName evidence="1">Uncharacterized protein</fullName>
    </submittedName>
</protein>
<proteinExistence type="predicted"/>
<dbReference type="AlphaFoldDB" id="A0AAV2ER88"/>
<evidence type="ECO:0000313" key="1">
    <source>
        <dbReference type="EMBL" id="CAL1388334.1"/>
    </source>
</evidence>
<gene>
    <name evidence="1" type="ORF">LTRI10_LOCUS29267</name>
</gene>